<evidence type="ECO:0000313" key="2">
    <source>
        <dbReference type="EMBL" id="PTN04020.1"/>
    </source>
</evidence>
<gene>
    <name evidence="2" type="ORF">C8N32_101217</name>
</gene>
<evidence type="ECO:0000313" key="3">
    <source>
        <dbReference type="Proteomes" id="UP000243859"/>
    </source>
</evidence>
<dbReference type="RefSeq" id="WP_107890616.1">
    <property type="nucleotide sequence ID" value="NZ_NHSI01000066.1"/>
</dbReference>
<dbReference type="OrthoDB" id="6305173at2"/>
<keyword evidence="3" id="KW-1185">Reference proteome</keyword>
<name>A0A2T5BWQ5_9RHOB</name>
<dbReference type="Proteomes" id="UP000243859">
    <property type="component" value="Unassembled WGS sequence"/>
</dbReference>
<organism evidence="2 3">
    <name type="scientific">Rhodovulum imhoffii</name>
    <dbReference type="NCBI Taxonomy" id="365340"/>
    <lineage>
        <taxon>Bacteria</taxon>
        <taxon>Pseudomonadati</taxon>
        <taxon>Pseudomonadota</taxon>
        <taxon>Alphaproteobacteria</taxon>
        <taxon>Rhodobacterales</taxon>
        <taxon>Paracoccaceae</taxon>
        <taxon>Rhodovulum</taxon>
    </lineage>
</organism>
<dbReference type="Pfam" id="PF13403">
    <property type="entry name" value="Hint_2"/>
    <property type="match status" value="1"/>
</dbReference>
<dbReference type="InterPro" id="IPR036844">
    <property type="entry name" value="Hint_dom_sf"/>
</dbReference>
<reference evidence="2 3" key="1">
    <citation type="submission" date="2018-04" db="EMBL/GenBank/DDBJ databases">
        <title>Genomic Encyclopedia of Archaeal and Bacterial Type Strains, Phase II (KMG-II): from individual species to whole genera.</title>
        <authorList>
            <person name="Goeker M."/>
        </authorList>
    </citation>
    <scope>NUCLEOTIDE SEQUENCE [LARGE SCALE GENOMIC DNA]</scope>
    <source>
        <strain evidence="2 3">DSM 18064</strain>
    </source>
</reference>
<feature type="domain" description="Hedgehog/Intein (Hint)" evidence="1">
    <location>
        <begin position="154"/>
        <end position="284"/>
    </location>
</feature>
<proteinExistence type="predicted"/>
<dbReference type="InterPro" id="IPR028992">
    <property type="entry name" value="Hedgehog/Intein_dom"/>
</dbReference>
<protein>
    <submittedName>
        <fullName evidence="2">Hint domain-containing protein</fullName>
    </submittedName>
</protein>
<sequence>MTLLDHFAFPSLSHWQVWPADAFRVVEGVHLGETLAASHPFVGDVYRMCPGTRGIDLPLNAFTAALNTTTPALTEDKSELGPTGTKIRLEACLTLMSPQADMAELAVLRVGDATKGRACLLPLRPMQAARPYTLIHICHDPAPISLENAEIMGLARGCRIALEDGSFRPVEALAPGDRLKTRDTGARALNQIKSTKHPATGRTAPVVISAGTLGNCGDLVVSQNQPVLLEEAFDDPQIALTDSFLRAGTMRDDRFIFLREGGAVEYFELIFETPTVIYAEHVPVVTRTDPQAATWPTDVLTHWQHRADKTAH</sequence>
<accession>A0A2T5BWQ5</accession>
<dbReference type="AlphaFoldDB" id="A0A2T5BWQ5"/>
<dbReference type="EMBL" id="QAAA01000001">
    <property type="protein sequence ID" value="PTN04020.1"/>
    <property type="molecule type" value="Genomic_DNA"/>
</dbReference>
<comment type="caution">
    <text evidence="2">The sequence shown here is derived from an EMBL/GenBank/DDBJ whole genome shotgun (WGS) entry which is preliminary data.</text>
</comment>
<dbReference type="SUPFAM" id="SSF51294">
    <property type="entry name" value="Hedgehog/intein (Hint) domain"/>
    <property type="match status" value="1"/>
</dbReference>
<evidence type="ECO:0000259" key="1">
    <source>
        <dbReference type="Pfam" id="PF13403"/>
    </source>
</evidence>